<reference evidence="2" key="1">
    <citation type="submission" date="2023-06" db="EMBL/GenBank/DDBJ databases">
        <title>Draft genome sequence of Nocardioides sp. SOB72.</title>
        <authorList>
            <person name="Zhang G."/>
        </authorList>
    </citation>
    <scope>NUCLEOTIDE SEQUENCE</scope>
    <source>
        <strain evidence="2">SOB72</strain>
    </source>
</reference>
<sequence length="256" mass="28719">MRPARAIEELELLKSDAERDEVVRGGEHFTSWKAKVRGLLSASLGADDHLLDRFDNVRYSLGFWTENTPDSAFQAAHRSGIRDVCGIIEAAIYQLRLQTTDGDEPVDHRSYDPELWEHVKNLVHDEDWGKVASQTAIFVEDRVREWAGDPKSGKGESLVGRELMGRVFSDDSDWRVGSRTAEREAWRALATGFAGALSNVDRHRIQRRDDARRYAVGVLGLGSLLLTQLRHEHGELIEDIQTGADSGVEDEPSSLE</sequence>
<protein>
    <submittedName>
        <fullName evidence="2">TIGR02391 family protein</fullName>
    </submittedName>
</protein>
<comment type="caution">
    <text evidence="2">The sequence shown here is derived from an EMBL/GenBank/DDBJ whole genome shotgun (WGS) entry which is preliminary data.</text>
</comment>
<evidence type="ECO:0000259" key="1">
    <source>
        <dbReference type="Pfam" id="PF09509"/>
    </source>
</evidence>
<name>A0ABT8EQJ2_9ACTN</name>
<evidence type="ECO:0000313" key="3">
    <source>
        <dbReference type="Proteomes" id="UP001168537"/>
    </source>
</evidence>
<dbReference type="InterPro" id="IPR012654">
    <property type="entry name" value="CHP02391"/>
</dbReference>
<dbReference type="Proteomes" id="UP001168537">
    <property type="component" value="Unassembled WGS sequence"/>
</dbReference>
<dbReference type="Pfam" id="PF09509">
    <property type="entry name" value="Hypoth_Ymh"/>
    <property type="match status" value="1"/>
</dbReference>
<keyword evidence="3" id="KW-1185">Reference proteome</keyword>
<accession>A0ABT8EQJ2</accession>
<dbReference type="EMBL" id="JAUHJR010000001">
    <property type="protein sequence ID" value="MDN4160418.1"/>
    <property type="molecule type" value="Genomic_DNA"/>
</dbReference>
<dbReference type="RefSeq" id="WP_300959273.1">
    <property type="nucleotide sequence ID" value="NZ_JAUHJR010000001.1"/>
</dbReference>
<feature type="domain" description="Conserved hypothetical protein CHP02391" evidence="1">
    <location>
        <begin position="111"/>
        <end position="229"/>
    </location>
</feature>
<gene>
    <name evidence="2" type="ORF">QWY29_03560</name>
</gene>
<evidence type="ECO:0000313" key="2">
    <source>
        <dbReference type="EMBL" id="MDN4160418.1"/>
    </source>
</evidence>
<organism evidence="2 3">
    <name type="scientific">Nocardioides abyssi</name>
    <dbReference type="NCBI Taxonomy" id="3058370"/>
    <lineage>
        <taxon>Bacteria</taxon>
        <taxon>Bacillati</taxon>
        <taxon>Actinomycetota</taxon>
        <taxon>Actinomycetes</taxon>
        <taxon>Propionibacteriales</taxon>
        <taxon>Nocardioidaceae</taxon>
        <taxon>Nocardioides</taxon>
    </lineage>
</organism>
<proteinExistence type="predicted"/>